<gene>
    <name evidence="2" type="ORF">DPMN_104648</name>
</gene>
<feature type="region of interest" description="Disordered" evidence="1">
    <location>
        <begin position="1"/>
        <end position="47"/>
    </location>
</feature>
<proteinExistence type="predicted"/>
<name>A0A9D4K1A9_DREPO</name>
<dbReference type="Proteomes" id="UP000828390">
    <property type="component" value="Unassembled WGS sequence"/>
</dbReference>
<accession>A0A9D4K1A9</accession>
<reference evidence="2" key="1">
    <citation type="journal article" date="2019" name="bioRxiv">
        <title>The Genome of the Zebra Mussel, Dreissena polymorpha: A Resource for Invasive Species Research.</title>
        <authorList>
            <person name="McCartney M.A."/>
            <person name="Auch B."/>
            <person name="Kono T."/>
            <person name="Mallez S."/>
            <person name="Zhang Y."/>
            <person name="Obille A."/>
            <person name="Becker A."/>
            <person name="Abrahante J.E."/>
            <person name="Garbe J."/>
            <person name="Badalamenti J.P."/>
            <person name="Herman A."/>
            <person name="Mangelson H."/>
            <person name="Liachko I."/>
            <person name="Sullivan S."/>
            <person name="Sone E.D."/>
            <person name="Koren S."/>
            <person name="Silverstein K.A.T."/>
            <person name="Beckman K.B."/>
            <person name="Gohl D.M."/>
        </authorList>
    </citation>
    <scope>NUCLEOTIDE SEQUENCE</scope>
    <source>
        <strain evidence="2">Duluth1</strain>
        <tissue evidence="2">Whole animal</tissue>
    </source>
</reference>
<protein>
    <submittedName>
        <fullName evidence="2">Uncharacterized protein</fullName>
    </submittedName>
</protein>
<sequence length="97" mass="10946">MANLQSNSNFSNSNNHCSSNNNSSSNQPSSSNNHRSNNNRCNNNSSNNNKILNQIINLIKPACTRRCQQDIWWIHKSNYYNKSSAVGDDRIEAGFLI</sequence>
<keyword evidence="3" id="KW-1185">Reference proteome</keyword>
<reference evidence="2" key="2">
    <citation type="submission" date="2020-11" db="EMBL/GenBank/DDBJ databases">
        <authorList>
            <person name="McCartney M.A."/>
            <person name="Auch B."/>
            <person name="Kono T."/>
            <person name="Mallez S."/>
            <person name="Becker A."/>
            <person name="Gohl D.M."/>
            <person name="Silverstein K.A.T."/>
            <person name="Koren S."/>
            <person name="Bechman K.B."/>
            <person name="Herman A."/>
            <person name="Abrahante J.E."/>
            <person name="Garbe J."/>
        </authorList>
    </citation>
    <scope>NUCLEOTIDE SEQUENCE</scope>
    <source>
        <strain evidence="2">Duluth1</strain>
        <tissue evidence="2">Whole animal</tissue>
    </source>
</reference>
<dbReference type="AlphaFoldDB" id="A0A9D4K1A9"/>
<evidence type="ECO:0000313" key="3">
    <source>
        <dbReference type="Proteomes" id="UP000828390"/>
    </source>
</evidence>
<dbReference type="EMBL" id="JAIWYP010000004">
    <property type="protein sequence ID" value="KAH3831381.1"/>
    <property type="molecule type" value="Genomic_DNA"/>
</dbReference>
<evidence type="ECO:0000313" key="2">
    <source>
        <dbReference type="EMBL" id="KAH3831381.1"/>
    </source>
</evidence>
<evidence type="ECO:0000256" key="1">
    <source>
        <dbReference type="SAM" id="MobiDB-lite"/>
    </source>
</evidence>
<organism evidence="2 3">
    <name type="scientific">Dreissena polymorpha</name>
    <name type="common">Zebra mussel</name>
    <name type="synonym">Mytilus polymorpha</name>
    <dbReference type="NCBI Taxonomy" id="45954"/>
    <lineage>
        <taxon>Eukaryota</taxon>
        <taxon>Metazoa</taxon>
        <taxon>Spiralia</taxon>
        <taxon>Lophotrochozoa</taxon>
        <taxon>Mollusca</taxon>
        <taxon>Bivalvia</taxon>
        <taxon>Autobranchia</taxon>
        <taxon>Heteroconchia</taxon>
        <taxon>Euheterodonta</taxon>
        <taxon>Imparidentia</taxon>
        <taxon>Neoheterodontei</taxon>
        <taxon>Myida</taxon>
        <taxon>Dreissenoidea</taxon>
        <taxon>Dreissenidae</taxon>
        <taxon>Dreissena</taxon>
    </lineage>
</organism>
<comment type="caution">
    <text evidence="2">The sequence shown here is derived from an EMBL/GenBank/DDBJ whole genome shotgun (WGS) entry which is preliminary data.</text>
</comment>